<name>A0A6A4IC43_9AGAR</name>
<protein>
    <recommendedName>
        <fullName evidence="5">Velvet domain-containing protein</fullName>
    </recommendedName>
</protein>
<dbReference type="InterPro" id="IPR038491">
    <property type="entry name" value="Velvet_dom_sf"/>
</dbReference>
<keyword evidence="4" id="KW-0539">Nucleus</keyword>
<dbReference type="EMBL" id="ML769403">
    <property type="protein sequence ID" value="KAE9406305.1"/>
    <property type="molecule type" value="Genomic_DNA"/>
</dbReference>
<evidence type="ECO:0000259" key="5">
    <source>
        <dbReference type="PROSITE" id="PS51821"/>
    </source>
</evidence>
<dbReference type="AlphaFoldDB" id="A0A6A4IC43"/>
<dbReference type="PROSITE" id="PS51821">
    <property type="entry name" value="VELVET"/>
    <property type="match status" value="1"/>
</dbReference>
<keyword evidence="2" id="KW-0805">Transcription regulation</keyword>
<reference evidence="6" key="1">
    <citation type="journal article" date="2019" name="Environ. Microbiol.">
        <title>Fungal ecological strategies reflected in gene transcription - a case study of two litter decomposers.</title>
        <authorList>
            <person name="Barbi F."/>
            <person name="Kohler A."/>
            <person name="Barry K."/>
            <person name="Baskaran P."/>
            <person name="Daum C."/>
            <person name="Fauchery L."/>
            <person name="Ihrmark K."/>
            <person name="Kuo A."/>
            <person name="LaButti K."/>
            <person name="Lipzen A."/>
            <person name="Morin E."/>
            <person name="Grigoriev I.V."/>
            <person name="Henrissat B."/>
            <person name="Lindahl B."/>
            <person name="Martin F."/>
        </authorList>
    </citation>
    <scope>NUCLEOTIDE SEQUENCE</scope>
    <source>
        <strain evidence="6">JB14</strain>
    </source>
</reference>
<dbReference type="PANTHER" id="PTHR33572:SF3">
    <property type="entry name" value="VELVET COMPLEX SUBUNIT B"/>
    <property type="match status" value="1"/>
</dbReference>
<proteinExistence type="predicted"/>
<evidence type="ECO:0000256" key="3">
    <source>
        <dbReference type="ARBA" id="ARBA00023163"/>
    </source>
</evidence>
<evidence type="ECO:0000256" key="1">
    <source>
        <dbReference type="ARBA" id="ARBA00004123"/>
    </source>
</evidence>
<dbReference type="OrthoDB" id="5599552at2759"/>
<keyword evidence="7" id="KW-1185">Reference proteome</keyword>
<gene>
    <name evidence="6" type="ORF">BT96DRAFT_934305</name>
</gene>
<sequence>MSFPCYSQCRPNLDDPDMVLMDNVRNSDGAAFPTFDSLQQGHSFHFEMGQWAGKLIRADLEEIQAADRGRKYAEVDRRALDPPPVVALRLFEVTQMGEYYEAPYESIGTLGLLCSVELIPAAKPSHSPQRESSSRVPTCVPDYAFQEATVSAYSSRDLLCHNSNLYERHYSTPEDLPSPEEVTGDVSPIGDIPCPEVARLTDQVLVGSKVVEPRLFTLNQQKVLLFMFPDLAVKKLGYFRLRYKFFSLTTCIPGISDKVVQAECLGDVFRVYSTKDFPGLEKSTKLTRMLSLQGASLNIRNSEPRRKRKRKHHFEEDERTPPFTVGRWALTKAPGVLPIHLESRLKGT</sequence>
<dbReference type="InterPro" id="IPR037525">
    <property type="entry name" value="Velvet_dom"/>
</dbReference>
<evidence type="ECO:0000313" key="6">
    <source>
        <dbReference type="EMBL" id="KAE9406305.1"/>
    </source>
</evidence>
<organism evidence="6 7">
    <name type="scientific">Gymnopus androsaceus JB14</name>
    <dbReference type="NCBI Taxonomy" id="1447944"/>
    <lineage>
        <taxon>Eukaryota</taxon>
        <taxon>Fungi</taxon>
        <taxon>Dikarya</taxon>
        <taxon>Basidiomycota</taxon>
        <taxon>Agaricomycotina</taxon>
        <taxon>Agaricomycetes</taxon>
        <taxon>Agaricomycetidae</taxon>
        <taxon>Agaricales</taxon>
        <taxon>Marasmiineae</taxon>
        <taxon>Omphalotaceae</taxon>
        <taxon>Gymnopus</taxon>
    </lineage>
</organism>
<dbReference type="Pfam" id="PF11754">
    <property type="entry name" value="Velvet"/>
    <property type="match status" value="1"/>
</dbReference>
<comment type="subcellular location">
    <subcellularLocation>
        <location evidence="1">Nucleus</location>
    </subcellularLocation>
</comment>
<evidence type="ECO:0000256" key="4">
    <source>
        <dbReference type="ARBA" id="ARBA00023242"/>
    </source>
</evidence>
<dbReference type="InterPro" id="IPR021740">
    <property type="entry name" value="Velvet"/>
</dbReference>
<accession>A0A6A4IC43</accession>
<evidence type="ECO:0000256" key="2">
    <source>
        <dbReference type="ARBA" id="ARBA00023015"/>
    </source>
</evidence>
<dbReference type="Proteomes" id="UP000799118">
    <property type="component" value="Unassembled WGS sequence"/>
</dbReference>
<evidence type="ECO:0000313" key="7">
    <source>
        <dbReference type="Proteomes" id="UP000799118"/>
    </source>
</evidence>
<keyword evidence="3" id="KW-0804">Transcription</keyword>
<dbReference type="PANTHER" id="PTHR33572">
    <property type="entry name" value="SPORE DEVELOPMENT REGULATOR VOSA"/>
    <property type="match status" value="1"/>
</dbReference>
<feature type="domain" description="Velvet" evidence="5">
    <location>
        <begin position="53"/>
        <end position="300"/>
    </location>
</feature>
<dbReference type="GO" id="GO:0005634">
    <property type="term" value="C:nucleus"/>
    <property type="evidence" value="ECO:0007669"/>
    <property type="project" value="UniProtKB-SubCell"/>
</dbReference>
<dbReference type="Gene3D" id="2.60.40.3960">
    <property type="entry name" value="Velvet domain"/>
    <property type="match status" value="1"/>
</dbReference>